<dbReference type="EMBL" id="JAWLJK010000004">
    <property type="protein sequence ID" value="MDV6164125.1"/>
    <property type="molecule type" value="Genomic_DNA"/>
</dbReference>
<reference evidence="1" key="1">
    <citation type="submission" date="2023-09" db="EMBL/GenBank/DDBJ databases">
        <title>Upregulation of the cfiA carbapenemase gene in a Bacteroides hominis strain by the novel integrative and conjugative element Tn7563.</title>
        <authorList>
            <person name="Stubhaug T."/>
            <person name="Zecic N."/>
            <person name="Skaare D."/>
        </authorList>
    </citation>
    <scope>NUCLEOTIDE SEQUENCE [LARGE SCALE GENOMIC DNA]</scope>
    <source>
        <strain evidence="1">Tbg-245</strain>
    </source>
</reference>
<accession>A0ABU4A6Y6</accession>
<protein>
    <submittedName>
        <fullName evidence="1">Uncharacterized protein</fullName>
    </submittedName>
</protein>
<sequence>MDIPTIKYFFDEITTIEKNTHYWLVRTMGGDYFYEYISRGYIAIGYNEISLNEIKFASTFAEKAGEQLKSIVEAKEALKKQPDEEEINAQYAVSQLLKFYRDIQIGDIIVMPGRNSDDVAFAKIESGVYEESNVSKLEGICNFAKRRKIHLLHKTSRTELNPKLQLMFNSRHIISNVDGYASYIDSSISDFFAKDGYTNLVLRVKEENNLRASDFGLVPELVELVKDFSEENNLDIDINDIKAKMCVQSPGDILMFAPSWEAITLIGLFIILLKGGELSYNKESGFKIKVGDLLRSASEFLDRRRDRKFKKAIQDKLENMKIETPKDLTAIMKEFNDKRESY</sequence>
<comment type="caution">
    <text evidence="1">The sequence shown here is derived from an EMBL/GenBank/DDBJ whole genome shotgun (WGS) entry which is preliminary data.</text>
</comment>
<dbReference type="Proteomes" id="UP001185704">
    <property type="component" value="Unassembled WGS sequence"/>
</dbReference>
<gene>
    <name evidence="1" type="ORF">R3O81_08645</name>
</gene>
<keyword evidence="2" id="KW-1185">Reference proteome</keyword>
<evidence type="ECO:0000313" key="1">
    <source>
        <dbReference type="EMBL" id="MDV6164125.1"/>
    </source>
</evidence>
<name>A0ABU4A6Y6_9BACE</name>
<dbReference type="RefSeq" id="WP_065739646.1">
    <property type="nucleotide sequence ID" value="NZ_CP192717.1"/>
</dbReference>
<evidence type="ECO:0000313" key="2">
    <source>
        <dbReference type="Proteomes" id="UP001185704"/>
    </source>
</evidence>
<proteinExistence type="predicted"/>
<organism evidence="1 2">
    <name type="scientific">Bacteroides hominis</name>
    <dbReference type="NCBI Taxonomy" id="2763023"/>
    <lineage>
        <taxon>Bacteria</taxon>
        <taxon>Pseudomonadati</taxon>
        <taxon>Bacteroidota</taxon>
        <taxon>Bacteroidia</taxon>
        <taxon>Bacteroidales</taxon>
        <taxon>Bacteroidaceae</taxon>
        <taxon>Bacteroides</taxon>
    </lineage>
</organism>